<dbReference type="OrthoDB" id="1263307at2759"/>
<evidence type="ECO:0000313" key="7">
    <source>
        <dbReference type="EMBL" id="VYS50482.1"/>
    </source>
</evidence>
<evidence type="ECO:0000256" key="4">
    <source>
        <dbReference type="SAM" id="MobiDB-lite"/>
    </source>
</evidence>
<dbReference type="PANTHER" id="PTHR10992">
    <property type="entry name" value="METHYLESTERASE FAMILY MEMBER"/>
    <property type="match status" value="1"/>
</dbReference>
<feature type="domain" description="AB hydrolase-1" evidence="5">
    <location>
        <begin position="200"/>
        <end position="440"/>
    </location>
</feature>
<organism evidence="6 9">
    <name type="scientific">Arabidopsis thaliana</name>
    <name type="common">Mouse-ear cress</name>
    <dbReference type="NCBI Taxonomy" id="3702"/>
    <lineage>
        <taxon>Eukaryota</taxon>
        <taxon>Viridiplantae</taxon>
        <taxon>Streptophyta</taxon>
        <taxon>Embryophyta</taxon>
        <taxon>Tracheophyta</taxon>
        <taxon>Spermatophyta</taxon>
        <taxon>Magnoliopsida</taxon>
        <taxon>eudicotyledons</taxon>
        <taxon>Gunneridae</taxon>
        <taxon>Pentapetalae</taxon>
        <taxon>rosids</taxon>
        <taxon>malvids</taxon>
        <taxon>Brassicales</taxon>
        <taxon>Brassicaceae</taxon>
        <taxon>Camelineae</taxon>
        <taxon>Arabidopsis</taxon>
    </lineage>
</organism>
<dbReference type="InterPro" id="IPR000073">
    <property type="entry name" value="AB_hydrolase_1"/>
</dbReference>
<gene>
    <name evidence="7" type="ORF">AN1_LOCUS5952</name>
    <name evidence="6" type="ORF">C24_LOCUS5842</name>
</gene>
<evidence type="ECO:0000256" key="3">
    <source>
        <dbReference type="RuleBase" id="RU369012"/>
    </source>
</evidence>
<dbReference type="GO" id="GO:0051723">
    <property type="term" value="F:protein methylesterase activity"/>
    <property type="evidence" value="ECO:0007669"/>
    <property type="project" value="UniProtKB-UniRule"/>
</dbReference>
<dbReference type="InterPro" id="IPR029058">
    <property type="entry name" value="AB_hydrolase_fold"/>
</dbReference>
<name>A0A5S9WQS8_ARATH</name>
<dbReference type="AlphaFoldDB" id="A0A5S9WQS8"/>
<dbReference type="SUPFAM" id="SSF53474">
    <property type="entry name" value="alpha/beta-Hydrolases"/>
    <property type="match status" value="1"/>
</dbReference>
<dbReference type="GO" id="GO:0080030">
    <property type="term" value="F:methyl indole-3-acetate esterase activity"/>
    <property type="evidence" value="ECO:0007669"/>
    <property type="project" value="UniProtKB-ARBA"/>
</dbReference>
<accession>A0A654ESJ4</accession>
<dbReference type="FunFam" id="3.40.50.1820:FF:000025">
    <property type="entry name" value="putative methylesterase 11, chloroplastic"/>
    <property type="match status" value="1"/>
</dbReference>
<feature type="region of interest" description="Disordered" evidence="4">
    <location>
        <begin position="48"/>
        <end position="91"/>
    </location>
</feature>
<feature type="compositionally biased region" description="Basic residues" evidence="4">
    <location>
        <begin position="64"/>
        <end position="80"/>
    </location>
</feature>
<reference evidence="6 9" key="1">
    <citation type="submission" date="2019-12" db="EMBL/GenBank/DDBJ databases">
        <authorList>
            <person name="Jiao W.-B."/>
            <person name="Schneeberger K."/>
        </authorList>
    </citation>
    <scope>NUCLEOTIDE SEQUENCE [LARGE SCALE GENOMIC DNA]</scope>
    <source>
        <strain evidence="8">cv. An-1</strain>
        <strain evidence="9">cv. C24</strain>
    </source>
</reference>
<evidence type="ECO:0000259" key="5">
    <source>
        <dbReference type="Pfam" id="PF12697"/>
    </source>
</evidence>
<sequence length="456" mass="50653">MGNSLRCISQEQDPNQKKPSSVVNGNSSEKHVRRLSLIPSFRRRTLLPSLSCSGSSTSSTSKKGGIKTKKKIRERHHQEQHHHDHEKDSLIQDQTLAATNILFSQTPRNSNSAPPFRRSTSVVYTQPPTAAVAASVGSVSGALTPKKSTYGYVRSSSNRQRSSTDPVLKPNQLLDKASKFNLPISHNNELKVEGAETKRFVLVHGGGFGAWCWYKTITLLEKHGFQVDAVDLTGSGVSSFDTNNITSLAQYVKPLLHFFDTLKPTEKVILVGHDFGGACMSYAMEMYPSKIAKAIFISAAMLANAQSTLDLFNQQPDSNYDLMEQVHLFLYANGKKNPPTAVDFDRSLLRDFFFNQSPPKDVALASVSMRPIPFAPVVEKLHVSEKNYGSIRRFYIKTMEDDYAVPVSLQDAMIKSNPPEQVFHLKGSDHAPFFSRPQSLNRILVEISQLPPKKSS</sequence>
<comment type="similarity">
    <text evidence="2 3">Belongs to the AB hydrolase superfamily. Methylesterase family.</text>
</comment>
<dbReference type="EMBL" id="CACSHJ010000087">
    <property type="protein sequence ID" value="CAA0325420.1"/>
    <property type="molecule type" value="Genomic_DNA"/>
</dbReference>
<dbReference type="Pfam" id="PF12697">
    <property type="entry name" value="Abhydrolase_6"/>
    <property type="match status" value="1"/>
</dbReference>
<protein>
    <recommendedName>
        <fullName evidence="3">Methylesterase</fullName>
        <ecNumber evidence="3">3.1.1.-</ecNumber>
    </recommendedName>
</protein>
<dbReference type="EMBL" id="CACRSJ010000104">
    <property type="protein sequence ID" value="VYS50482.1"/>
    <property type="molecule type" value="Genomic_DNA"/>
</dbReference>
<dbReference type="Gene3D" id="3.40.50.1820">
    <property type="entry name" value="alpha/beta hydrolase"/>
    <property type="match status" value="1"/>
</dbReference>
<evidence type="ECO:0000313" key="6">
    <source>
        <dbReference type="EMBL" id="CAA0325420.1"/>
    </source>
</evidence>
<feature type="compositionally biased region" description="Polar residues" evidence="4">
    <location>
        <begin position="1"/>
        <end position="27"/>
    </location>
</feature>
<comment type="function">
    <text evidence="3">Methylesterase.</text>
</comment>
<accession>A0A5S9WQS8</accession>
<dbReference type="Proteomes" id="UP000434276">
    <property type="component" value="Unassembled WGS sequence"/>
</dbReference>
<feature type="region of interest" description="Disordered" evidence="4">
    <location>
        <begin position="1"/>
        <end position="36"/>
    </location>
</feature>
<feature type="compositionally biased region" description="Basic and acidic residues" evidence="4">
    <location>
        <begin position="81"/>
        <end position="90"/>
    </location>
</feature>
<proteinExistence type="inferred from homology"/>
<evidence type="ECO:0000256" key="2">
    <source>
        <dbReference type="ARBA" id="ARBA00061207"/>
    </source>
</evidence>
<dbReference type="Proteomes" id="UP000426265">
    <property type="component" value="Unassembled WGS sequence"/>
</dbReference>
<dbReference type="ExpressionAtlas" id="A0A5S9WQS8">
    <property type="expression patterns" value="baseline and differential"/>
</dbReference>
<keyword evidence="1 3" id="KW-0378">Hydrolase</keyword>
<evidence type="ECO:0000313" key="8">
    <source>
        <dbReference type="Proteomes" id="UP000426265"/>
    </source>
</evidence>
<dbReference type="PANTHER" id="PTHR10992:SF1025">
    <property type="entry name" value="METHYLESTERASE 15, CHLOROPLASTIC-RELATED"/>
    <property type="match status" value="1"/>
</dbReference>
<feature type="compositionally biased region" description="Low complexity" evidence="4">
    <location>
        <begin position="53"/>
        <end position="63"/>
    </location>
</feature>
<dbReference type="InterPro" id="IPR045889">
    <property type="entry name" value="MES/HNL"/>
</dbReference>
<evidence type="ECO:0000313" key="9">
    <source>
        <dbReference type="Proteomes" id="UP000434276"/>
    </source>
</evidence>
<dbReference type="EC" id="3.1.1.-" evidence="3"/>
<evidence type="ECO:0000256" key="1">
    <source>
        <dbReference type="ARBA" id="ARBA00022801"/>
    </source>
</evidence>